<comment type="caution">
    <text evidence="1">The sequence shown here is derived from an EMBL/GenBank/DDBJ whole genome shotgun (WGS) entry which is preliminary data.</text>
</comment>
<dbReference type="Proteomes" id="UP000824533">
    <property type="component" value="Linkage Group LG03"/>
</dbReference>
<evidence type="ECO:0000313" key="1">
    <source>
        <dbReference type="EMBL" id="KAJ0182652.1"/>
    </source>
</evidence>
<gene>
    <name evidence="1" type="ORF">K1T71_002021</name>
</gene>
<proteinExistence type="predicted"/>
<reference evidence="1 2" key="1">
    <citation type="journal article" date="2021" name="Front. Genet.">
        <title>Chromosome-Level Genome Assembly Reveals Significant Gene Expansion in the Toll and IMD Signaling Pathways of Dendrolimus kikuchii.</title>
        <authorList>
            <person name="Zhou J."/>
            <person name="Wu P."/>
            <person name="Xiong Z."/>
            <person name="Liu N."/>
            <person name="Zhao N."/>
            <person name="Ji M."/>
            <person name="Qiu Y."/>
            <person name="Yang B."/>
        </authorList>
    </citation>
    <scope>NUCLEOTIDE SEQUENCE [LARGE SCALE GENOMIC DNA]</scope>
    <source>
        <strain evidence="1">Ann1</strain>
    </source>
</reference>
<protein>
    <submittedName>
        <fullName evidence="1">Uncharacterized protein</fullName>
    </submittedName>
</protein>
<accession>A0ACC1DGA6</accession>
<name>A0ACC1DGA6_9NEOP</name>
<sequence>MKSSIILLVFFIGVSVSGDITLDSSLFTKRPLIVPPETLVPFTVTATKCAIESSYNLNLFELFRGKYEFTESFKDFVYCTAIRTKLYNEDGRPNLENLNKFYKDEDVRVALRVCSENLDGDRPKDVAANYFKCYLKKTPVYIIF</sequence>
<keyword evidence="2" id="KW-1185">Reference proteome</keyword>
<organism evidence="1 2">
    <name type="scientific">Dendrolimus kikuchii</name>
    <dbReference type="NCBI Taxonomy" id="765133"/>
    <lineage>
        <taxon>Eukaryota</taxon>
        <taxon>Metazoa</taxon>
        <taxon>Ecdysozoa</taxon>
        <taxon>Arthropoda</taxon>
        <taxon>Hexapoda</taxon>
        <taxon>Insecta</taxon>
        <taxon>Pterygota</taxon>
        <taxon>Neoptera</taxon>
        <taxon>Endopterygota</taxon>
        <taxon>Lepidoptera</taxon>
        <taxon>Glossata</taxon>
        <taxon>Ditrysia</taxon>
        <taxon>Bombycoidea</taxon>
        <taxon>Lasiocampidae</taxon>
        <taxon>Dendrolimus</taxon>
    </lineage>
</organism>
<evidence type="ECO:0000313" key="2">
    <source>
        <dbReference type="Proteomes" id="UP000824533"/>
    </source>
</evidence>
<dbReference type="EMBL" id="CM034389">
    <property type="protein sequence ID" value="KAJ0182652.1"/>
    <property type="molecule type" value="Genomic_DNA"/>
</dbReference>